<proteinExistence type="predicted"/>
<evidence type="ECO:0000313" key="2">
    <source>
        <dbReference type="Proteomes" id="UP000199187"/>
    </source>
</evidence>
<keyword evidence="2" id="KW-1185">Reference proteome</keyword>
<dbReference type="EMBL" id="FPAU01000010">
    <property type="protein sequence ID" value="SFU19128.1"/>
    <property type="molecule type" value="Genomic_DNA"/>
</dbReference>
<sequence length="328" mass="37650">MRDKPSDLERLIHESLEQLGWAADATAIAERVNRLNIGLPLEDEFSIICGWLGQCNLVHKLDQQQYPTSSNETFQVPDLLANFNVRGASNTTVLIEVKSCMGNVLSFRPDYVSRLRAYGKMLGLPVLIAWRRYGIWSLVDLDVFTKAKKNFNLNFNDAMRNSLMSKVLGDFSYTPQVNSGVHISFKKEKLIEVLKTDEGIQENWHMVIDDVYFTNGDNEQLRYLSPIAQQLFHSWDLTTTESHSDSHVIMHNIIDEESGMFAHMALTRLLSFHGREDEVHWRHHLQHDATISSISDFRRGIEENLKAGIIKYIFDIEPVNTPAFINEI</sequence>
<dbReference type="OrthoDB" id="9181378at2"/>
<protein>
    <submittedName>
        <fullName evidence="1">Holliday junction resolvase</fullName>
    </submittedName>
</protein>
<dbReference type="InterPro" id="IPR011856">
    <property type="entry name" value="tRNA_endonuc-like_dom_sf"/>
</dbReference>
<gene>
    <name evidence="1" type="ORF">SAMN05192562_11042</name>
</gene>
<dbReference type="Gene3D" id="3.40.1350.10">
    <property type="match status" value="1"/>
</dbReference>
<evidence type="ECO:0000313" key="1">
    <source>
        <dbReference type="EMBL" id="SFU19128.1"/>
    </source>
</evidence>
<reference evidence="2" key="1">
    <citation type="submission" date="2016-10" db="EMBL/GenBank/DDBJ databases">
        <authorList>
            <person name="Varghese N."/>
            <person name="Submissions S."/>
        </authorList>
    </citation>
    <scope>NUCLEOTIDE SEQUENCE [LARGE SCALE GENOMIC DNA]</scope>
    <source>
        <strain evidence="2">Ah-143</strain>
    </source>
</reference>
<accession>A0A1I7E5B5</accession>
<organism evidence="1 2">
    <name type="scientific">Kosakonia arachidis</name>
    <dbReference type="NCBI Taxonomy" id="551989"/>
    <lineage>
        <taxon>Bacteria</taxon>
        <taxon>Pseudomonadati</taxon>
        <taxon>Pseudomonadota</taxon>
        <taxon>Gammaproteobacteria</taxon>
        <taxon>Enterobacterales</taxon>
        <taxon>Enterobacteriaceae</taxon>
        <taxon>Kosakonia</taxon>
    </lineage>
</organism>
<dbReference type="RefSeq" id="WP_090126380.1">
    <property type="nucleotide sequence ID" value="NZ_CP045300.1"/>
</dbReference>
<dbReference type="GO" id="GO:0003676">
    <property type="term" value="F:nucleic acid binding"/>
    <property type="evidence" value="ECO:0007669"/>
    <property type="project" value="InterPro"/>
</dbReference>
<dbReference type="AlphaFoldDB" id="A0A1I7E5B5"/>
<name>A0A1I7E5B5_9ENTR</name>
<dbReference type="Proteomes" id="UP000199187">
    <property type="component" value="Unassembled WGS sequence"/>
</dbReference>